<feature type="region of interest" description="Disordered" evidence="6">
    <location>
        <begin position="1053"/>
        <end position="1133"/>
    </location>
</feature>
<feature type="compositionally biased region" description="Acidic residues" evidence="6">
    <location>
        <begin position="577"/>
        <end position="588"/>
    </location>
</feature>
<name>A0A0P1BRN9_9BASI</name>
<feature type="region of interest" description="Disordered" evidence="6">
    <location>
        <begin position="535"/>
        <end position="554"/>
    </location>
</feature>
<keyword evidence="1 4" id="KW-0238">DNA-binding</keyword>
<evidence type="ECO:0000313" key="9">
    <source>
        <dbReference type="Proteomes" id="UP000054845"/>
    </source>
</evidence>
<dbReference type="AlphaFoldDB" id="A0A0P1BRN9"/>
<evidence type="ECO:0000256" key="3">
    <source>
        <dbReference type="ARBA" id="ARBA00023242"/>
    </source>
</evidence>
<dbReference type="PROSITE" id="PS00027">
    <property type="entry name" value="HOMEOBOX_1"/>
    <property type="match status" value="1"/>
</dbReference>
<feature type="compositionally biased region" description="Polar residues" evidence="6">
    <location>
        <begin position="622"/>
        <end position="639"/>
    </location>
</feature>
<evidence type="ECO:0000256" key="6">
    <source>
        <dbReference type="SAM" id="MobiDB-lite"/>
    </source>
</evidence>
<feature type="compositionally biased region" description="Low complexity" evidence="6">
    <location>
        <begin position="1"/>
        <end position="18"/>
    </location>
</feature>
<feature type="compositionally biased region" description="Polar residues" evidence="6">
    <location>
        <begin position="54"/>
        <end position="75"/>
    </location>
</feature>
<dbReference type="InterPro" id="IPR017970">
    <property type="entry name" value="Homeobox_CS"/>
</dbReference>
<accession>A0A0P1BRN9</accession>
<organism evidence="8 9">
    <name type="scientific">Ceraceosorus bombacis</name>
    <dbReference type="NCBI Taxonomy" id="401625"/>
    <lineage>
        <taxon>Eukaryota</taxon>
        <taxon>Fungi</taxon>
        <taxon>Dikarya</taxon>
        <taxon>Basidiomycota</taxon>
        <taxon>Ustilaginomycotina</taxon>
        <taxon>Exobasidiomycetes</taxon>
        <taxon>Ceraceosorales</taxon>
        <taxon>Ceraceosoraceae</taxon>
        <taxon>Ceraceosorus</taxon>
    </lineage>
</organism>
<feature type="compositionally biased region" description="Basic and acidic residues" evidence="6">
    <location>
        <begin position="200"/>
        <end position="214"/>
    </location>
</feature>
<keyword evidence="2 4" id="KW-0371">Homeobox</keyword>
<dbReference type="InterPro" id="IPR009057">
    <property type="entry name" value="Homeodomain-like_sf"/>
</dbReference>
<sequence>MSACSATSAASSVGVASGENLERRVHLPRVASAASSELNVSQAVSQRSEESFSAYLNTSTSSPRSGISDESQESSARLVHSQGDQQGSSRVDSVDQQGSRRGIGRTESNASILNMRIQGTRVAPAIRDGLSDELPALYDGPPSSQSASQQLSMHLSSGCAPDSMIQAQSQQGSEASKRPFARNWSSSSEAMVLGFPAADQGERSKLETARDNAHRQTPMQSPAERAAVESDSYPSAVALHRGPTPPSAAIARNPSSEQMESSTREPSVAGEEEEDDDEDDESCDENDHSVTGKRGPGGSKRRRRTKKAEVDTLAAVYEVTPFPDQTKRNELAAQLHMTVKAVSIWFQNRRQAMKKRAARYGGEDASSLAQSASDRAGGLKPVLPRARPSLDATLLSRPVTTLPGSPGTDDDSTRKESCRALDATDSSQGRAPLRDINDLIANVQGRIVTSTTSLKKAPCEVLSRTTDQSSKTKAKVSLFDGVIGAKKDGAPAHTTEHAASTAACGAGLSRSKQGSLNAKLPPSLIASLRAQGILPASPRRVSPGKRQRSPSDEIWRRMLSSSASSDNGQEEGPKNPDEEEEAAEEDEERTLRRVANRRAAKEQLNDLRAKSTLRPGRLSLTRAMSGSIRPSSNVLTNSAGAFKPRTVSDGRASLSRDLTLSVPGEEKSTTNVEPHPASRISSVQAAPAITLDDPARSSRRRVPSLDYAAGHDRADIPRPLLSTDTNSDARRDLAAGLVGSFSEGVSAKKVPHRKRKPAAQYVVDENGLKWRFVEDQYAPRKRSRFATPYDWKEAQPVVAQRQPLVAPHMDTSSTPRKRSREDGVALKENQLTVLPRSIAATMPSGLGPASALTSHPTLSAGSTLDASRLPSIACLTAVDTLLQTPTLPPLRPPSHALLDGRAKQAALRPARGQEAPQFGKRSNGLAQPSLSIDSLLGARMSTSNVSSRGSQPSGGTFRFEASSTRDPRGTASPSVSPERPIRNIQHPVNQRASLSGFQAPVGTPWGREQLNTVQRGHGLARVASGPLPPVTYANSLGPAKNVAGNNVSMLTESQQDDSGFYGSDKEEGHTRRAVFADKTNSAKAGKGTRAPSRKAAAPLRTARSTLRGLSGSPRKDEGDEQAAQMLLDLAARD</sequence>
<comment type="subcellular location">
    <subcellularLocation>
        <location evidence="4 5">Nucleus</location>
    </subcellularLocation>
</comment>
<feature type="compositionally biased region" description="Polar residues" evidence="6">
    <location>
        <begin position="253"/>
        <end position="265"/>
    </location>
</feature>
<reference evidence="8 9" key="1">
    <citation type="submission" date="2014-09" db="EMBL/GenBank/DDBJ databases">
        <authorList>
            <person name="Magalhaes I.L.F."/>
            <person name="Oliveira U."/>
            <person name="Santos F.R."/>
            <person name="Vidigal T.H.D.A."/>
            <person name="Brescovit A.D."/>
            <person name="Santos A.J."/>
        </authorList>
    </citation>
    <scope>NUCLEOTIDE SEQUENCE [LARGE SCALE GENOMIC DNA]</scope>
</reference>
<feature type="compositionally biased region" description="Basic and acidic residues" evidence="6">
    <location>
        <begin position="599"/>
        <end position="609"/>
    </location>
</feature>
<feature type="compositionally biased region" description="Polar residues" evidence="6">
    <location>
        <begin position="941"/>
        <end position="954"/>
    </location>
</feature>
<feature type="compositionally biased region" description="Polar residues" evidence="6">
    <location>
        <begin position="165"/>
        <end position="174"/>
    </location>
</feature>
<feature type="region of interest" description="Disordered" evidence="6">
    <location>
        <begin position="941"/>
        <end position="981"/>
    </location>
</feature>
<feature type="compositionally biased region" description="Acidic residues" evidence="6">
    <location>
        <begin position="270"/>
        <end position="284"/>
    </location>
</feature>
<protein>
    <submittedName>
        <fullName evidence="8">Transcription factor, contains HOX domain</fullName>
    </submittedName>
</protein>
<dbReference type="PROSITE" id="PS50071">
    <property type="entry name" value="HOMEOBOX_2"/>
    <property type="match status" value="1"/>
</dbReference>
<dbReference type="GO" id="GO:0000981">
    <property type="term" value="F:DNA-binding transcription factor activity, RNA polymerase II-specific"/>
    <property type="evidence" value="ECO:0007669"/>
    <property type="project" value="InterPro"/>
</dbReference>
<proteinExistence type="predicted"/>
<dbReference type="GO" id="GO:0003677">
    <property type="term" value="F:DNA binding"/>
    <property type="evidence" value="ECO:0007669"/>
    <property type="project" value="UniProtKB-UniRule"/>
</dbReference>
<dbReference type="InterPro" id="IPR001356">
    <property type="entry name" value="HD"/>
</dbReference>
<dbReference type="Proteomes" id="UP000054845">
    <property type="component" value="Unassembled WGS sequence"/>
</dbReference>
<dbReference type="Pfam" id="PF00046">
    <property type="entry name" value="Homeodomain"/>
    <property type="match status" value="1"/>
</dbReference>
<dbReference type="Gene3D" id="1.10.10.60">
    <property type="entry name" value="Homeodomain-like"/>
    <property type="match status" value="1"/>
</dbReference>
<evidence type="ECO:0000256" key="1">
    <source>
        <dbReference type="ARBA" id="ARBA00023125"/>
    </source>
</evidence>
<keyword evidence="3 4" id="KW-0539">Nucleus</keyword>
<dbReference type="CDD" id="cd00086">
    <property type="entry name" value="homeodomain"/>
    <property type="match status" value="1"/>
</dbReference>
<feature type="DNA-binding region" description="Homeobox" evidence="4">
    <location>
        <begin position="298"/>
        <end position="357"/>
    </location>
</feature>
<feature type="region of interest" description="Disordered" evidence="6">
    <location>
        <begin position="361"/>
        <end position="430"/>
    </location>
</feature>
<feature type="region of interest" description="Disordered" evidence="6">
    <location>
        <begin position="1"/>
        <end position="23"/>
    </location>
</feature>
<dbReference type="SMART" id="SM00389">
    <property type="entry name" value="HOX"/>
    <property type="match status" value="1"/>
</dbReference>
<feature type="compositionally biased region" description="Low complexity" evidence="6">
    <location>
        <begin position="143"/>
        <end position="157"/>
    </location>
</feature>
<evidence type="ECO:0000256" key="4">
    <source>
        <dbReference type="PROSITE-ProRule" id="PRU00108"/>
    </source>
</evidence>
<evidence type="ECO:0000256" key="5">
    <source>
        <dbReference type="RuleBase" id="RU000682"/>
    </source>
</evidence>
<dbReference type="OrthoDB" id="6159439at2759"/>
<dbReference type="GO" id="GO:0005634">
    <property type="term" value="C:nucleus"/>
    <property type="evidence" value="ECO:0007669"/>
    <property type="project" value="UniProtKB-SubCell"/>
</dbReference>
<feature type="region of interest" description="Disordered" evidence="6">
    <location>
        <begin position="560"/>
        <end position="681"/>
    </location>
</feature>
<feature type="compositionally biased region" description="Polar residues" evidence="6">
    <location>
        <begin position="82"/>
        <end position="99"/>
    </location>
</feature>
<keyword evidence="9" id="KW-1185">Reference proteome</keyword>
<feature type="region of interest" description="Disordered" evidence="6">
    <location>
        <begin position="49"/>
        <end position="111"/>
    </location>
</feature>
<feature type="domain" description="Homeobox" evidence="7">
    <location>
        <begin position="296"/>
        <end position="356"/>
    </location>
</feature>
<feature type="region of interest" description="Disordered" evidence="6">
    <location>
        <begin position="805"/>
        <end position="824"/>
    </location>
</feature>
<evidence type="ECO:0000313" key="8">
    <source>
        <dbReference type="EMBL" id="CEH19556.1"/>
    </source>
</evidence>
<evidence type="ECO:0000259" key="7">
    <source>
        <dbReference type="PROSITE" id="PS50071"/>
    </source>
</evidence>
<dbReference type="SUPFAM" id="SSF46689">
    <property type="entry name" value="Homeodomain-like"/>
    <property type="match status" value="1"/>
</dbReference>
<feature type="region of interest" description="Disordered" evidence="6">
    <location>
        <begin position="132"/>
        <end position="312"/>
    </location>
</feature>
<evidence type="ECO:0000256" key="2">
    <source>
        <dbReference type="ARBA" id="ARBA00023155"/>
    </source>
</evidence>
<dbReference type="EMBL" id="CCYA01000389">
    <property type="protein sequence ID" value="CEH19556.1"/>
    <property type="molecule type" value="Genomic_DNA"/>
</dbReference>
<dbReference type="STRING" id="401625.A0A0P1BRN9"/>